<sequence length="108" mass="11678">MSSLGVRRRPASTATAPRRENAALSYYLVVGATLLLLAIGVVMVLSASTIESMRDHDGNPYAAFVSQAQYVLIGLPLMVVASRVPVAWYRRLAWPALGLGMALQMLVF</sequence>
<evidence type="ECO:0000256" key="4">
    <source>
        <dbReference type="ARBA" id="ARBA00022989"/>
    </source>
</evidence>
<evidence type="ECO:0000313" key="7">
    <source>
        <dbReference type="EMBL" id="MDD9205531.1"/>
    </source>
</evidence>
<evidence type="ECO:0000256" key="6">
    <source>
        <dbReference type="SAM" id="Phobius"/>
    </source>
</evidence>
<evidence type="ECO:0000256" key="5">
    <source>
        <dbReference type="ARBA" id="ARBA00023136"/>
    </source>
</evidence>
<dbReference type="Proteomes" id="UP001165561">
    <property type="component" value="Unassembled WGS sequence"/>
</dbReference>
<evidence type="ECO:0000256" key="2">
    <source>
        <dbReference type="ARBA" id="ARBA00022692"/>
    </source>
</evidence>
<keyword evidence="8" id="KW-1185">Reference proteome</keyword>
<feature type="transmembrane region" description="Helical" evidence="6">
    <location>
        <begin position="26"/>
        <end position="49"/>
    </location>
</feature>
<keyword evidence="5 6" id="KW-0472">Membrane</keyword>
<evidence type="ECO:0000256" key="3">
    <source>
        <dbReference type="ARBA" id="ARBA00022960"/>
    </source>
</evidence>
<gene>
    <name evidence="7" type="ORF">PU560_03485</name>
</gene>
<keyword evidence="3" id="KW-0133">Cell shape</keyword>
<feature type="transmembrane region" description="Helical" evidence="6">
    <location>
        <begin position="61"/>
        <end position="81"/>
    </location>
</feature>
<comment type="subcellular location">
    <subcellularLocation>
        <location evidence="1">Membrane</location>
        <topology evidence="1">Multi-pass membrane protein</topology>
    </subcellularLocation>
</comment>
<organism evidence="7 8">
    <name type="scientific">Georgenia halotolerans</name>
    <dbReference type="NCBI Taxonomy" id="3028317"/>
    <lineage>
        <taxon>Bacteria</taxon>
        <taxon>Bacillati</taxon>
        <taxon>Actinomycetota</taxon>
        <taxon>Actinomycetes</taxon>
        <taxon>Micrococcales</taxon>
        <taxon>Bogoriellaceae</taxon>
        <taxon>Georgenia</taxon>
    </lineage>
</organism>
<evidence type="ECO:0000256" key="1">
    <source>
        <dbReference type="ARBA" id="ARBA00004141"/>
    </source>
</evidence>
<feature type="non-terminal residue" evidence="7">
    <location>
        <position position="108"/>
    </location>
</feature>
<name>A0ABT5TU02_9MICO</name>
<reference evidence="7" key="1">
    <citation type="submission" date="2023-02" db="EMBL/GenBank/DDBJ databases">
        <title>Georgenia sp.10Sc9-8, isolated from a soil sample collected from the Taklamakan desert.</title>
        <authorList>
            <person name="Liu S."/>
        </authorList>
    </citation>
    <scope>NUCLEOTIDE SEQUENCE</scope>
    <source>
        <strain evidence="7">10Sc9-8</strain>
    </source>
</reference>
<comment type="caution">
    <text evidence="7">The sequence shown here is derived from an EMBL/GenBank/DDBJ whole genome shotgun (WGS) entry which is preliminary data.</text>
</comment>
<dbReference type="EMBL" id="JARACI010000536">
    <property type="protein sequence ID" value="MDD9205531.1"/>
    <property type="molecule type" value="Genomic_DNA"/>
</dbReference>
<proteinExistence type="predicted"/>
<keyword evidence="2 6" id="KW-0812">Transmembrane</keyword>
<dbReference type="Pfam" id="PF01098">
    <property type="entry name" value="FTSW_RODA_SPOVE"/>
    <property type="match status" value="1"/>
</dbReference>
<evidence type="ECO:0000313" key="8">
    <source>
        <dbReference type="Proteomes" id="UP001165561"/>
    </source>
</evidence>
<dbReference type="InterPro" id="IPR001182">
    <property type="entry name" value="FtsW/RodA"/>
</dbReference>
<accession>A0ABT5TU02</accession>
<keyword evidence="4 6" id="KW-1133">Transmembrane helix</keyword>
<protein>
    <submittedName>
        <fullName evidence="7">FtsW/RodA/SpoVE family cell cycle protein</fullName>
    </submittedName>
</protein>